<accession>A0ABD0ZJP4</accession>
<comment type="caution">
    <text evidence="2">The sequence shown here is derived from an EMBL/GenBank/DDBJ whole genome shotgun (WGS) entry which is preliminary data.</text>
</comment>
<dbReference type="AlphaFoldDB" id="A0ABD0ZJP4"/>
<sequence length="361" mass="41057">MVDPHLRRNQHNRLNLRARDCTYSVEVEVSDGSNVRTRSQRHPLGQGGPGGYRPEDEGDEEDAVLHVYDCRQRELHFHLYTSPTPGSDSLRLLLRNYAPSPPLSSFTHPPSAGVTDNTPTLAPRQLCRIRSTECTAPEMTHFVRDNLSALKEGTTNPEPTFSNRNIKPPIGDTLMVNKGSRTPLYEEITRPTNFKLARVPGCIEDRTKGFKREGLDSVKIKLPGRVPQLYTVRPFPRNCSPADVRYSKFGATDMSAECDMDSPEGGHSPNITVDAIHPVFKAYRAQLADSETSTQDDLRFHCKQCQVYFPMRQDAVMHHFETLRHDPVESCIYCRGPVYYYFYNVSRNVYHKCVRQQDGRS</sequence>
<protein>
    <recommendedName>
        <fullName evidence="4">C2H2-type domain-containing protein</fullName>
    </recommendedName>
</protein>
<dbReference type="Proteomes" id="UP001558652">
    <property type="component" value="Unassembled WGS sequence"/>
</dbReference>
<organism evidence="2 3">
    <name type="scientific">Ranatra chinensis</name>
    <dbReference type="NCBI Taxonomy" id="642074"/>
    <lineage>
        <taxon>Eukaryota</taxon>
        <taxon>Metazoa</taxon>
        <taxon>Ecdysozoa</taxon>
        <taxon>Arthropoda</taxon>
        <taxon>Hexapoda</taxon>
        <taxon>Insecta</taxon>
        <taxon>Pterygota</taxon>
        <taxon>Neoptera</taxon>
        <taxon>Paraneoptera</taxon>
        <taxon>Hemiptera</taxon>
        <taxon>Heteroptera</taxon>
        <taxon>Panheteroptera</taxon>
        <taxon>Nepomorpha</taxon>
        <taxon>Nepidae</taxon>
        <taxon>Ranatrinae</taxon>
        <taxon>Ranatra</taxon>
    </lineage>
</organism>
<reference evidence="2 3" key="1">
    <citation type="submission" date="2024-07" db="EMBL/GenBank/DDBJ databases">
        <title>Chromosome-level genome assembly of the water stick insect Ranatra chinensis (Heteroptera: Nepidae).</title>
        <authorList>
            <person name="Liu X."/>
        </authorList>
    </citation>
    <scope>NUCLEOTIDE SEQUENCE [LARGE SCALE GENOMIC DNA]</scope>
    <source>
        <strain evidence="2">Cailab_2021Rc</strain>
        <tissue evidence="2">Muscle</tissue>
    </source>
</reference>
<keyword evidence="3" id="KW-1185">Reference proteome</keyword>
<gene>
    <name evidence="2" type="ORF">AAG570_000904</name>
</gene>
<evidence type="ECO:0000313" key="3">
    <source>
        <dbReference type="Proteomes" id="UP001558652"/>
    </source>
</evidence>
<proteinExistence type="predicted"/>
<evidence type="ECO:0000256" key="1">
    <source>
        <dbReference type="SAM" id="MobiDB-lite"/>
    </source>
</evidence>
<feature type="region of interest" description="Disordered" evidence="1">
    <location>
        <begin position="29"/>
        <end position="58"/>
    </location>
</feature>
<dbReference type="EMBL" id="JBFDAA010000001">
    <property type="protein sequence ID" value="KAL1140978.1"/>
    <property type="molecule type" value="Genomic_DNA"/>
</dbReference>
<evidence type="ECO:0000313" key="2">
    <source>
        <dbReference type="EMBL" id="KAL1140978.1"/>
    </source>
</evidence>
<evidence type="ECO:0008006" key="4">
    <source>
        <dbReference type="Google" id="ProtNLM"/>
    </source>
</evidence>
<name>A0ABD0ZJP4_9HEMI</name>